<dbReference type="Pfam" id="PF01381">
    <property type="entry name" value="HTH_3"/>
    <property type="match status" value="1"/>
</dbReference>
<comment type="caution">
    <text evidence="3">The sequence shown here is derived from an EMBL/GenBank/DDBJ whole genome shotgun (WGS) entry which is preliminary data.</text>
</comment>
<dbReference type="PATRIC" id="fig|999408.3.peg.1087"/>
<dbReference type="RefSeq" id="WP_002594913.1">
    <property type="nucleotide sequence ID" value="NZ_KB850998.1"/>
</dbReference>
<name>A0A0E2HEN0_9FIRM</name>
<accession>A0A0E2HEN0</accession>
<gene>
    <name evidence="3" type="ORF">HMPREF1090_01018</name>
</gene>
<dbReference type="AlphaFoldDB" id="A0A0E2HEN0"/>
<evidence type="ECO:0000313" key="3">
    <source>
        <dbReference type="EMBL" id="ENZ18701.1"/>
    </source>
</evidence>
<evidence type="ECO:0000313" key="4">
    <source>
        <dbReference type="Proteomes" id="UP000013085"/>
    </source>
</evidence>
<reference evidence="3 4" key="1">
    <citation type="submission" date="2013-01" db="EMBL/GenBank/DDBJ databases">
        <title>The Genome Sequence of Clostridium clostridioforme 90A8.</title>
        <authorList>
            <consortium name="The Broad Institute Genome Sequencing Platform"/>
            <person name="Earl A."/>
            <person name="Ward D."/>
            <person name="Feldgarden M."/>
            <person name="Gevers D."/>
            <person name="Courvalin P."/>
            <person name="Lambert T."/>
            <person name="Walker B."/>
            <person name="Young S.K."/>
            <person name="Zeng Q."/>
            <person name="Gargeya S."/>
            <person name="Fitzgerald M."/>
            <person name="Haas B."/>
            <person name="Abouelleil A."/>
            <person name="Alvarado L."/>
            <person name="Arachchi H.M."/>
            <person name="Berlin A.M."/>
            <person name="Chapman S.B."/>
            <person name="Dewar J."/>
            <person name="Goldberg J."/>
            <person name="Griggs A."/>
            <person name="Gujja S."/>
            <person name="Hansen M."/>
            <person name="Howarth C."/>
            <person name="Imamovic A."/>
            <person name="Larimer J."/>
            <person name="McCowan C."/>
            <person name="Murphy C."/>
            <person name="Neiman D."/>
            <person name="Pearson M."/>
            <person name="Priest M."/>
            <person name="Roberts A."/>
            <person name="Saif S."/>
            <person name="Shea T."/>
            <person name="Sisk P."/>
            <person name="Sykes S."/>
            <person name="Wortman J."/>
            <person name="Nusbaum C."/>
            <person name="Birren B."/>
        </authorList>
    </citation>
    <scope>NUCLEOTIDE SEQUENCE [LARGE SCALE GENOMIC DNA]</scope>
    <source>
        <strain evidence="3 4">90A8</strain>
    </source>
</reference>
<dbReference type="CDD" id="cd00093">
    <property type="entry name" value="HTH_XRE"/>
    <property type="match status" value="1"/>
</dbReference>
<protein>
    <recommendedName>
        <fullName evidence="2">HTH cro/C1-type domain-containing protein</fullName>
    </recommendedName>
</protein>
<dbReference type="HOGENOM" id="CLU_066192_4_2_9"/>
<dbReference type="SUPFAM" id="SSF47413">
    <property type="entry name" value="lambda repressor-like DNA-binding domains"/>
    <property type="match status" value="1"/>
</dbReference>
<keyword evidence="1" id="KW-0238">DNA-binding</keyword>
<dbReference type="Gene3D" id="1.10.260.40">
    <property type="entry name" value="lambda repressor-like DNA-binding domains"/>
    <property type="match status" value="1"/>
</dbReference>
<dbReference type="PANTHER" id="PTHR46558:SF11">
    <property type="entry name" value="HTH-TYPE TRANSCRIPTIONAL REGULATOR XRE"/>
    <property type="match status" value="1"/>
</dbReference>
<dbReference type="GO" id="GO:0003677">
    <property type="term" value="F:DNA binding"/>
    <property type="evidence" value="ECO:0007669"/>
    <property type="project" value="UniProtKB-KW"/>
</dbReference>
<dbReference type="EMBL" id="AGYR01000007">
    <property type="protein sequence ID" value="ENZ18701.1"/>
    <property type="molecule type" value="Genomic_DNA"/>
</dbReference>
<dbReference type="InterPro" id="IPR010982">
    <property type="entry name" value="Lambda_DNA-bd_dom_sf"/>
</dbReference>
<dbReference type="PANTHER" id="PTHR46558">
    <property type="entry name" value="TRACRIPTIONAL REGULATORY PROTEIN-RELATED-RELATED"/>
    <property type="match status" value="1"/>
</dbReference>
<sequence>MKNLKKLRTSRHLSQFKLAELFHISQQSVWKYENDLAQPDLELIIAFANYFNTSIDYLVGNTNNPRKYETLSETELNEEELAHLRLYRASAPEVRKLSEQMMQLYFDMQNGSEKE</sequence>
<feature type="domain" description="HTH cro/C1-type" evidence="2">
    <location>
        <begin position="4"/>
        <end position="58"/>
    </location>
</feature>
<evidence type="ECO:0000256" key="1">
    <source>
        <dbReference type="ARBA" id="ARBA00023125"/>
    </source>
</evidence>
<dbReference type="InterPro" id="IPR001387">
    <property type="entry name" value="Cro/C1-type_HTH"/>
</dbReference>
<dbReference type="Proteomes" id="UP000013085">
    <property type="component" value="Unassembled WGS sequence"/>
</dbReference>
<dbReference type="SMART" id="SM00530">
    <property type="entry name" value="HTH_XRE"/>
    <property type="match status" value="1"/>
</dbReference>
<dbReference type="PROSITE" id="PS50943">
    <property type="entry name" value="HTH_CROC1"/>
    <property type="match status" value="1"/>
</dbReference>
<evidence type="ECO:0000259" key="2">
    <source>
        <dbReference type="PROSITE" id="PS50943"/>
    </source>
</evidence>
<dbReference type="GeneID" id="57964606"/>
<proteinExistence type="predicted"/>
<organism evidence="3 4">
    <name type="scientific">[Clostridium] clostridioforme 90A8</name>
    <dbReference type="NCBI Taxonomy" id="999408"/>
    <lineage>
        <taxon>Bacteria</taxon>
        <taxon>Bacillati</taxon>
        <taxon>Bacillota</taxon>
        <taxon>Clostridia</taxon>
        <taxon>Lachnospirales</taxon>
        <taxon>Lachnospiraceae</taxon>
        <taxon>Enterocloster</taxon>
    </lineage>
</organism>